<keyword evidence="6" id="KW-0333">Golgi apparatus</keyword>
<dbReference type="GO" id="GO:0015386">
    <property type="term" value="F:potassium:proton antiporter activity"/>
    <property type="evidence" value="ECO:0007669"/>
    <property type="project" value="TreeGrafter"/>
</dbReference>
<feature type="transmembrane region" description="Helical" evidence="15">
    <location>
        <begin position="496"/>
        <end position="515"/>
    </location>
</feature>
<evidence type="ECO:0000259" key="16">
    <source>
        <dbReference type="Pfam" id="PF00999"/>
    </source>
</evidence>
<evidence type="ECO:0000256" key="9">
    <source>
        <dbReference type="ARBA" id="ARBA00023136"/>
    </source>
</evidence>
<name>A0A814C7E5_9BILA</name>
<dbReference type="InterPro" id="IPR018422">
    <property type="entry name" value="Cation/H_exchanger_CPA1"/>
</dbReference>
<protein>
    <recommendedName>
        <fullName evidence="11">Sodium/hydrogen exchanger 8</fullName>
    </recommendedName>
    <alternativeName>
        <fullName evidence="12">Na(+)/H(+) exchanger 8</fullName>
    </alternativeName>
    <alternativeName>
        <fullName evidence="13">Solute carrier family 9 member 8</fullName>
    </alternativeName>
</protein>
<feature type="compositionally biased region" description="Basic and acidic residues" evidence="14">
    <location>
        <begin position="652"/>
        <end position="663"/>
    </location>
</feature>
<evidence type="ECO:0000256" key="7">
    <source>
        <dbReference type="ARBA" id="ARBA00023053"/>
    </source>
</evidence>
<evidence type="ECO:0000256" key="15">
    <source>
        <dbReference type="SAM" id="Phobius"/>
    </source>
</evidence>
<evidence type="ECO:0000256" key="1">
    <source>
        <dbReference type="ARBA" id="ARBA00004653"/>
    </source>
</evidence>
<evidence type="ECO:0000256" key="4">
    <source>
        <dbReference type="ARBA" id="ARBA00022692"/>
    </source>
</evidence>
<gene>
    <name evidence="17" type="ORF">QVE165_LOCUS11473</name>
</gene>
<evidence type="ECO:0000256" key="3">
    <source>
        <dbReference type="ARBA" id="ARBA00022449"/>
    </source>
</evidence>
<dbReference type="PANTHER" id="PTHR10110">
    <property type="entry name" value="SODIUM/HYDROGEN EXCHANGER"/>
    <property type="match status" value="1"/>
</dbReference>
<keyword evidence="5 15" id="KW-1133">Transmembrane helix</keyword>
<reference evidence="17" key="1">
    <citation type="submission" date="2021-02" db="EMBL/GenBank/DDBJ databases">
        <authorList>
            <person name="Nowell W R."/>
        </authorList>
    </citation>
    <scope>NUCLEOTIDE SEQUENCE</scope>
</reference>
<keyword evidence="7" id="KW-0915">Sodium</keyword>
<comment type="caution">
    <text evidence="17">The sequence shown here is derived from an EMBL/GenBank/DDBJ whole genome shotgun (WGS) entry which is preliminary data.</text>
</comment>
<feature type="domain" description="Cation/H+ exchanger transmembrane" evidence="16">
    <location>
        <begin position="329"/>
        <end position="558"/>
    </location>
</feature>
<dbReference type="PANTHER" id="PTHR10110:SF191">
    <property type="entry name" value="SODIUM_HYDROGEN EXCHANGER 8"/>
    <property type="match status" value="1"/>
</dbReference>
<feature type="transmembrane region" description="Helical" evidence="15">
    <location>
        <begin position="384"/>
        <end position="409"/>
    </location>
</feature>
<evidence type="ECO:0000256" key="6">
    <source>
        <dbReference type="ARBA" id="ARBA00023034"/>
    </source>
</evidence>
<keyword evidence="4 15" id="KW-0812">Transmembrane</keyword>
<evidence type="ECO:0000313" key="18">
    <source>
        <dbReference type="Proteomes" id="UP000663832"/>
    </source>
</evidence>
<organism evidence="17 18">
    <name type="scientific">Adineta steineri</name>
    <dbReference type="NCBI Taxonomy" id="433720"/>
    <lineage>
        <taxon>Eukaryota</taxon>
        <taxon>Metazoa</taxon>
        <taxon>Spiralia</taxon>
        <taxon>Gnathifera</taxon>
        <taxon>Rotifera</taxon>
        <taxon>Eurotatoria</taxon>
        <taxon>Bdelloidea</taxon>
        <taxon>Adinetida</taxon>
        <taxon>Adinetidae</taxon>
        <taxon>Adineta</taxon>
    </lineage>
</organism>
<feature type="domain" description="Cation/H+ exchanger transmembrane" evidence="16">
    <location>
        <begin position="21"/>
        <end position="202"/>
    </location>
</feature>
<accession>A0A814C7E5</accession>
<sequence length="723" mass="81986">MPELSSSAQIFLLLLLLIICVLIIHLLIRKRFTYLPESVAIIYIGGIFGLVLKIYNQWTTTNQESASTTTIVQTSSPLLNSNLFFMLFLPPIIFEQGYHLHKGNFFRNLGTISTFAIFGTTINALVTGAGLYFLGTINLSHKLPWKECFIIGSLNSAIDPVAILSIFQVLNVDQLLYMLVFGESILNDAVAIVLTNVIVESKRQITNINTTKLTAYSMIGLLTSSNLTTIPSVTTSLRHRNYNGLEQHRGQSSLYEPKGDLSNIFTNNNDRYPSTNNNNDDEETNEQDVADTFNDDTNIPAARKKRKISKKLKRAIRINSTTIPWSTQAVSSIKTLMQISTRFSLMFYSSGFLGLVFGLTSALLTKYLAFDKSSLSLEISLLLLTAYASYMFAEIFHLSGIMSILVCGLTMSHYTHENLSTVGRQSITILFRTIAFLAETCVFVYLGVGIFEYQHAFHPKLIFWTILLTLIGRAAHVFPLSFVMNCFRSKQHRITFSMQLIMWFAGLRGAISYALSVHVGQYYGENEEELKRTLVTTTLVTVLFTILVLGGLTMPVVKYLKRHSSPSSQQRSLEAIDDMNLHSMMSKTIQFDELLNEDENYMHQRRHNLNDDNIDSYEIQFASPNTIKGLEKLNECYIKPLLIRKVSLKQNDEQEIRQHDRKPLLSSNRKTTSFINDDDDEDDEDGEDDLLVVNQLRQENFQLKTINKNSKDTKRINLTSHNT</sequence>
<evidence type="ECO:0000256" key="8">
    <source>
        <dbReference type="ARBA" id="ARBA00023065"/>
    </source>
</evidence>
<feature type="compositionally biased region" description="Acidic residues" evidence="14">
    <location>
        <begin position="279"/>
        <end position="289"/>
    </location>
</feature>
<feature type="transmembrane region" description="Helical" evidence="15">
    <location>
        <begin position="535"/>
        <end position="557"/>
    </location>
</feature>
<evidence type="ECO:0000256" key="2">
    <source>
        <dbReference type="ARBA" id="ARBA00022448"/>
    </source>
</evidence>
<dbReference type="AlphaFoldDB" id="A0A814C7E5"/>
<feature type="transmembrane region" description="Helical" evidence="15">
    <location>
        <begin position="115"/>
        <end position="135"/>
    </location>
</feature>
<dbReference type="OrthoDB" id="196264at2759"/>
<evidence type="ECO:0000256" key="13">
    <source>
        <dbReference type="ARBA" id="ARBA00042692"/>
    </source>
</evidence>
<dbReference type="Pfam" id="PF00999">
    <property type="entry name" value="Na_H_Exchanger"/>
    <property type="match status" value="2"/>
</dbReference>
<dbReference type="Gene3D" id="6.10.140.1330">
    <property type="match status" value="1"/>
</dbReference>
<dbReference type="GO" id="GO:0098719">
    <property type="term" value="P:sodium ion import across plasma membrane"/>
    <property type="evidence" value="ECO:0007669"/>
    <property type="project" value="TreeGrafter"/>
</dbReference>
<feature type="transmembrane region" description="Helical" evidence="15">
    <location>
        <begin position="462"/>
        <end position="484"/>
    </location>
</feature>
<keyword evidence="3" id="KW-0050">Antiport</keyword>
<feature type="compositionally biased region" description="Polar residues" evidence="14">
    <location>
        <begin position="665"/>
        <end position="675"/>
    </location>
</feature>
<proteinExistence type="predicted"/>
<dbReference type="PRINTS" id="PR01084">
    <property type="entry name" value="NAHEXCHNGR"/>
</dbReference>
<feature type="transmembrane region" description="Helical" evidence="15">
    <location>
        <begin position="6"/>
        <end position="28"/>
    </location>
</feature>
<dbReference type="GO" id="GO:0015385">
    <property type="term" value="F:sodium:proton antiporter activity"/>
    <property type="evidence" value="ECO:0007669"/>
    <property type="project" value="InterPro"/>
</dbReference>
<dbReference type="GO" id="GO:0051453">
    <property type="term" value="P:regulation of intracellular pH"/>
    <property type="evidence" value="ECO:0007669"/>
    <property type="project" value="TreeGrafter"/>
</dbReference>
<evidence type="ECO:0000256" key="14">
    <source>
        <dbReference type="SAM" id="MobiDB-lite"/>
    </source>
</evidence>
<feature type="transmembrane region" description="Helical" evidence="15">
    <location>
        <begin position="429"/>
        <end position="450"/>
    </location>
</feature>
<feature type="transmembrane region" description="Helical" evidence="15">
    <location>
        <begin position="175"/>
        <end position="199"/>
    </location>
</feature>
<evidence type="ECO:0000256" key="11">
    <source>
        <dbReference type="ARBA" id="ARBA00040570"/>
    </source>
</evidence>
<feature type="transmembrane region" description="Helical" evidence="15">
    <location>
        <begin position="40"/>
        <end position="58"/>
    </location>
</feature>
<dbReference type="Proteomes" id="UP000663832">
    <property type="component" value="Unassembled WGS sequence"/>
</dbReference>
<feature type="region of interest" description="Disordered" evidence="14">
    <location>
        <begin position="652"/>
        <end position="686"/>
    </location>
</feature>
<dbReference type="InterPro" id="IPR004709">
    <property type="entry name" value="NaH_exchanger"/>
</dbReference>
<dbReference type="GO" id="GO:0000139">
    <property type="term" value="C:Golgi membrane"/>
    <property type="evidence" value="ECO:0007669"/>
    <property type="project" value="UniProtKB-SubCell"/>
</dbReference>
<keyword evidence="8" id="KW-0406">Ion transport</keyword>
<dbReference type="EMBL" id="CAJNOM010000055">
    <property type="protein sequence ID" value="CAF0937759.1"/>
    <property type="molecule type" value="Genomic_DNA"/>
</dbReference>
<feature type="transmembrane region" description="Helical" evidence="15">
    <location>
        <begin position="78"/>
        <end position="94"/>
    </location>
</feature>
<feature type="transmembrane region" description="Helical" evidence="15">
    <location>
        <begin position="345"/>
        <end position="364"/>
    </location>
</feature>
<feature type="compositionally biased region" description="Acidic residues" evidence="14">
    <location>
        <begin position="676"/>
        <end position="686"/>
    </location>
</feature>
<evidence type="ECO:0000256" key="10">
    <source>
        <dbReference type="ARBA" id="ARBA00023201"/>
    </source>
</evidence>
<dbReference type="InterPro" id="IPR006153">
    <property type="entry name" value="Cation/H_exchanger_TM"/>
</dbReference>
<evidence type="ECO:0000256" key="5">
    <source>
        <dbReference type="ARBA" id="ARBA00022989"/>
    </source>
</evidence>
<keyword evidence="10" id="KW-0739">Sodium transport</keyword>
<keyword evidence="9 15" id="KW-0472">Membrane</keyword>
<evidence type="ECO:0000256" key="12">
    <source>
        <dbReference type="ARBA" id="ARBA00042291"/>
    </source>
</evidence>
<keyword evidence="18" id="KW-1185">Reference proteome</keyword>
<comment type="subcellular location">
    <subcellularLocation>
        <location evidence="1">Golgi apparatus membrane</location>
        <topology evidence="1">Multi-pass membrane protein</topology>
    </subcellularLocation>
</comment>
<evidence type="ECO:0000313" key="17">
    <source>
        <dbReference type="EMBL" id="CAF0937759.1"/>
    </source>
</evidence>
<feature type="region of interest" description="Disordered" evidence="14">
    <location>
        <begin position="267"/>
        <end position="294"/>
    </location>
</feature>
<dbReference type="GO" id="GO:0005886">
    <property type="term" value="C:plasma membrane"/>
    <property type="evidence" value="ECO:0007669"/>
    <property type="project" value="TreeGrafter"/>
</dbReference>
<keyword evidence="2" id="KW-0813">Transport</keyword>